<dbReference type="Proteomes" id="UP000199323">
    <property type="component" value="Unassembled WGS sequence"/>
</dbReference>
<keyword evidence="3" id="KW-1185">Reference proteome</keyword>
<dbReference type="InterPro" id="IPR032716">
    <property type="entry name" value="ACC_epsilon"/>
</dbReference>
<dbReference type="RefSeq" id="WP_093712959.1">
    <property type="nucleotide sequence ID" value="NZ_FONG01000004.1"/>
</dbReference>
<dbReference type="GO" id="GO:0004658">
    <property type="term" value="F:propionyl-CoA carboxylase activity"/>
    <property type="evidence" value="ECO:0007669"/>
    <property type="project" value="InterPro"/>
</dbReference>
<feature type="compositionally biased region" description="Basic and acidic residues" evidence="1">
    <location>
        <begin position="1"/>
        <end position="14"/>
    </location>
</feature>
<evidence type="ECO:0000313" key="3">
    <source>
        <dbReference type="Proteomes" id="UP000199323"/>
    </source>
</evidence>
<reference evidence="2 3" key="1">
    <citation type="submission" date="2016-10" db="EMBL/GenBank/DDBJ databases">
        <authorList>
            <person name="de Groot N.N."/>
        </authorList>
    </citation>
    <scope>NUCLEOTIDE SEQUENCE [LARGE SCALE GENOMIC DNA]</scope>
    <source>
        <strain evidence="2 3">CGMCC 4.3510</strain>
    </source>
</reference>
<evidence type="ECO:0000313" key="2">
    <source>
        <dbReference type="EMBL" id="SFE66823.1"/>
    </source>
</evidence>
<sequence length="84" mass="9056">MTDPTDSRPTDSRTAEFGAVRVERGRATPEELAALLAVLYARAGAAAEPSPAAGVVSMARWRRPERASLFHAPRVWHPYGRAAA</sequence>
<dbReference type="EMBL" id="FONG01000004">
    <property type="protein sequence ID" value="SFE66823.1"/>
    <property type="molecule type" value="Genomic_DNA"/>
</dbReference>
<accession>A0A1I2CG84</accession>
<dbReference type="GO" id="GO:0003989">
    <property type="term" value="F:acetyl-CoA carboxylase activity"/>
    <property type="evidence" value="ECO:0007669"/>
    <property type="project" value="InterPro"/>
</dbReference>
<name>A0A1I2CG84_9ACTN</name>
<protein>
    <submittedName>
        <fullName evidence="2">Acyl-CoA carboxylase epsilon subunit</fullName>
    </submittedName>
</protein>
<organism evidence="2 3">
    <name type="scientific">Actinacidiphila alni</name>
    <dbReference type="NCBI Taxonomy" id="380248"/>
    <lineage>
        <taxon>Bacteria</taxon>
        <taxon>Bacillati</taxon>
        <taxon>Actinomycetota</taxon>
        <taxon>Actinomycetes</taxon>
        <taxon>Kitasatosporales</taxon>
        <taxon>Streptomycetaceae</taxon>
        <taxon>Actinacidiphila</taxon>
    </lineage>
</organism>
<proteinExistence type="predicted"/>
<dbReference type="Pfam" id="PF13822">
    <property type="entry name" value="ACC_epsilon"/>
    <property type="match status" value="1"/>
</dbReference>
<evidence type="ECO:0000256" key="1">
    <source>
        <dbReference type="SAM" id="MobiDB-lite"/>
    </source>
</evidence>
<feature type="region of interest" description="Disordered" evidence="1">
    <location>
        <begin position="1"/>
        <end position="22"/>
    </location>
</feature>
<gene>
    <name evidence="2" type="ORF">SAMN05216251_104300</name>
</gene>
<dbReference type="AlphaFoldDB" id="A0A1I2CG84"/>